<accession>A0A481ZDC3</accession>
<sequence length="190" mass="22446">MTETNLKMKTQCLGITKKKKRCKRYASNNGYCHQHTDQDLSDKCLSLDIRGVRCMIPKHFDNKCSLHMWNPNWKEHLLAINHKEVLLTTLGNMEVYFNKHRESKIFPRHCYNTYLTKEVSLTRIDVLIDLINEFIGIDYIWIVIGQRYGSLSIDIVGVDCEHNMKKASIYYVKIDKVYERSNLESRRIIT</sequence>
<gene>
    <name evidence="1" type="ORF">LCPAC406_02120</name>
</gene>
<dbReference type="InterPro" id="IPR043914">
    <property type="entry name" value="DUF5763"/>
</dbReference>
<protein>
    <submittedName>
        <fullName evidence="1">Zn-finger protein</fullName>
    </submittedName>
</protein>
<name>A0A481ZDC3_9VIRU</name>
<proteinExistence type="predicted"/>
<reference evidence="1" key="1">
    <citation type="journal article" date="2019" name="MBio">
        <title>Virus Genomes from Deep Sea Sediments Expand the Ocean Megavirome and Support Independent Origins of Viral Gigantism.</title>
        <authorList>
            <person name="Backstrom D."/>
            <person name="Yutin N."/>
            <person name="Jorgensen S.L."/>
            <person name="Dharamshi J."/>
            <person name="Homa F."/>
            <person name="Zaremba-Niedwiedzka K."/>
            <person name="Spang A."/>
            <person name="Wolf Y.I."/>
            <person name="Koonin E.V."/>
            <person name="Ettema T.J."/>
        </authorList>
    </citation>
    <scope>NUCLEOTIDE SEQUENCE</scope>
</reference>
<dbReference type="Pfam" id="PF19067">
    <property type="entry name" value="DUF5763"/>
    <property type="match status" value="1"/>
</dbReference>
<evidence type="ECO:0000313" key="1">
    <source>
        <dbReference type="EMBL" id="QBK93898.1"/>
    </source>
</evidence>
<dbReference type="EMBL" id="MK500607">
    <property type="protein sequence ID" value="QBK93898.1"/>
    <property type="molecule type" value="Genomic_DNA"/>
</dbReference>
<organism evidence="1">
    <name type="scientific">Pithovirus LCPAC406</name>
    <dbReference type="NCBI Taxonomy" id="2506599"/>
    <lineage>
        <taxon>Viruses</taxon>
        <taxon>Pithoviruses</taxon>
    </lineage>
</organism>